<dbReference type="STRING" id="1520.LF65_07110"/>
<sequence>MHMLISKITISKTSEIESIEININDNLIMYLSRGGEPSPDYGGGPPFYFVSRRKLMINPVNIKIYI</sequence>
<name>A0A140DMM5_CLOBE</name>
<accession>A0A140DMM5</accession>
<organism evidence="1 2">
    <name type="scientific">Clostridium beijerinckii</name>
    <name type="common">Clostridium MP</name>
    <dbReference type="NCBI Taxonomy" id="1520"/>
    <lineage>
        <taxon>Bacteria</taxon>
        <taxon>Bacillati</taxon>
        <taxon>Bacillota</taxon>
        <taxon>Clostridia</taxon>
        <taxon>Eubacteriales</taxon>
        <taxon>Clostridiaceae</taxon>
        <taxon>Clostridium</taxon>
    </lineage>
</organism>
<dbReference type="AlphaFoldDB" id="A0A140DMM5"/>
<protein>
    <submittedName>
        <fullName evidence="1">Uncharacterized protein</fullName>
    </submittedName>
</protein>
<dbReference type="Proteomes" id="UP000031866">
    <property type="component" value="Chromosome"/>
</dbReference>
<evidence type="ECO:0000313" key="1">
    <source>
        <dbReference type="EMBL" id="AMK50524.1"/>
    </source>
</evidence>
<dbReference type="EMBL" id="CP010086">
    <property type="protein sequence ID" value="AMK50524.1"/>
    <property type="molecule type" value="Genomic_DNA"/>
</dbReference>
<gene>
    <name evidence="1" type="ORF">LF65_07110</name>
</gene>
<proteinExistence type="predicted"/>
<dbReference type="KEGG" id="cbei:LF65_07110"/>
<reference evidence="2" key="1">
    <citation type="submission" date="2014-12" db="EMBL/GenBank/DDBJ databases">
        <title>Genome sequence of Clostridium beijerinckii strain 59B.</title>
        <authorList>
            <person name="Little G.T."/>
            <person name="Minton N.P."/>
        </authorList>
    </citation>
    <scope>NUCLEOTIDE SEQUENCE [LARGE SCALE GENOMIC DNA]</scope>
    <source>
        <strain evidence="2">59B</strain>
    </source>
</reference>
<evidence type="ECO:0000313" key="2">
    <source>
        <dbReference type="Proteomes" id="UP000031866"/>
    </source>
</evidence>